<name>A0A6C0CD43_9ZZZZ</name>
<organism evidence="2">
    <name type="scientific">viral metagenome</name>
    <dbReference type="NCBI Taxonomy" id="1070528"/>
    <lineage>
        <taxon>unclassified sequences</taxon>
        <taxon>metagenomes</taxon>
        <taxon>organismal metagenomes</taxon>
    </lineage>
</organism>
<proteinExistence type="predicted"/>
<evidence type="ECO:0000256" key="1">
    <source>
        <dbReference type="SAM" id="MobiDB-lite"/>
    </source>
</evidence>
<feature type="region of interest" description="Disordered" evidence="1">
    <location>
        <begin position="74"/>
        <end position="115"/>
    </location>
</feature>
<feature type="compositionally biased region" description="Basic residues" evidence="1">
    <location>
        <begin position="106"/>
        <end position="115"/>
    </location>
</feature>
<protein>
    <submittedName>
        <fullName evidence="2">Uncharacterized protein</fullName>
    </submittedName>
</protein>
<dbReference type="EMBL" id="MN739380">
    <property type="protein sequence ID" value="QHT01760.1"/>
    <property type="molecule type" value="Genomic_DNA"/>
</dbReference>
<feature type="compositionally biased region" description="Low complexity" evidence="1">
    <location>
        <begin position="95"/>
        <end position="105"/>
    </location>
</feature>
<reference evidence="2" key="1">
    <citation type="journal article" date="2020" name="Nature">
        <title>Giant virus diversity and host interactions through global metagenomics.</title>
        <authorList>
            <person name="Schulz F."/>
            <person name="Roux S."/>
            <person name="Paez-Espino D."/>
            <person name="Jungbluth S."/>
            <person name="Walsh D.A."/>
            <person name="Denef V.J."/>
            <person name="McMahon K.D."/>
            <person name="Konstantinidis K.T."/>
            <person name="Eloe-Fadrosh E.A."/>
            <person name="Kyrpides N.C."/>
            <person name="Woyke T."/>
        </authorList>
    </citation>
    <scope>NUCLEOTIDE SEQUENCE</scope>
    <source>
        <strain evidence="2">GVMAG-M-3300020523-10</strain>
    </source>
</reference>
<sequence length="115" mass="13294">MYNAIDGLYKNINDLDKSNSLLKNLYMLPGFNITETNNSDTNCVSSTDSSKENPVMKDSIFMKFLGFLDNTKSNQTQKVKSKFKLSKKQDKTFTRKQTQTQSQSQKQKHKQKLKQ</sequence>
<dbReference type="AlphaFoldDB" id="A0A6C0CD43"/>
<evidence type="ECO:0000313" key="2">
    <source>
        <dbReference type="EMBL" id="QHT01760.1"/>
    </source>
</evidence>
<accession>A0A6C0CD43</accession>